<dbReference type="Proteomes" id="UP000036471">
    <property type="component" value="Unassembled WGS sequence"/>
</dbReference>
<reference evidence="3 4" key="1">
    <citation type="submission" date="2014-11" db="EMBL/GenBank/DDBJ databases">
        <title>Comparative genomics of Methylobacterium species.</title>
        <authorList>
            <person name="Chaudhry V."/>
            <person name="Patil P.B."/>
        </authorList>
    </citation>
    <scope>NUCLEOTIDE SEQUENCE [LARGE SCALE GENOMIC DNA]</scope>
    <source>
        <strain evidence="3 4">SE3.6</strain>
    </source>
</reference>
<dbReference type="InterPro" id="IPR025738">
    <property type="entry name" value="BatD"/>
</dbReference>
<keyword evidence="4" id="KW-1185">Reference proteome</keyword>
<reference evidence="2" key="2">
    <citation type="submission" date="2020-11" db="EMBL/GenBank/DDBJ databases">
        <title>Complete genome sequence of a novel pathogenic Methylobacterium strain isolated from rice in Vietnam.</title>
        <authorList>
            <person name="Lai K."/>
            <person name="Okazaki S."/>
            <person name="Higashi K."/>
            <person name="Mori H."/>
            <person name="Toyoda A."/>
            <person name="Kurokawa K."/>
        </authorList>
    </citation>
    <scope>NUCLEOTIDE SEQUENCE</scope>
    <source>
        <strain evidence="2">VL1</strain>
    </source>
</reference>
<dbReference type="EMBL" id="AP024145">
    <property type="protein sequence ID" value="BCM83015.1"/>
    <property type="molecule type" value="Genomic_DNA"/>
</dbReference>
<protein>
    <recommendedName>
        <fullName evidence="6">Protein BatD</fullName>
    </recommendedName>
</protein>
<dbReference type="Proteomes" id="UP000663508">
    <property type="component" value="Chromosome"/>
</dbReference>
<organism evidence="2 5">
    <name type="scientific">Methylobacterium indicum</name>
    <dbReference type="NCBI Taxonomy" id="1775910"/>
    <lineage>
        <taxon>Bacteria</taxon>
        <taxon>Pseudomonadati</taxon>
        <taxon>Pseudomonadota</taxon>
        <taxon>Alphaproteobacteria</taxon>
        <taxon>Hyphomicrobiales</taxon>
        <taxon>Methylobacteriaceae</taxon>
        <taxon>Methylobacterium</taxon>
    </lineage>
</organism>
<feature type="signal peptide" evidence="1">
    <location>
        <begin position="1"/>
        <end position="26"/>
    </location>
</feature>
<sequence length="424" mass="45846">MVTSWRRARGSLLAVVLVLAAAPARALEEGDLTLTVTAETPGSAEPYPREMVLLRIHGVYRAQIALEELRQPSLPHFGWTQLGRDRWSRTTIQGQEARSFERVVAVFPQGPGRFTVDPFIHRLTIVDNGERRVVEVRSPPLPIAVAAWQGPGGPEAAEPWWLPARDLTVTDAWEPEPETLKLGEPARRTVTLEASGLTADALPPRPVLRTRGVLTFAGPVERQTRITPAGPVARVTYRWDVRPGVPEPITLSAITIPWFDTKARVMREAEIPARIIGGRAAAVEAAPPPAPASPWRVLAAGLAAFGVGLGAWRTLRRREAPGASALRALARAGRRRDPRAFHAAISEVARRDPARAALWRADPGTGPRLAALDAALFGDGRTPVPHRDPVPDLAGLARDLARLHPPTMAPDALAPLDGPVRHAG</sequence>
<feature type="chain" id="PRO_5044544299" description="Protein BatD" evidence="1">
    <location>
        <begin position="27"/>
        <end position="424"/>
    </location>
</feature>
<evidence type="ECO:0000256" key="1">
    <source>
        <dbReference type="SAM" id="SignalP"/>
    </source>
</evidence>
<gene>
    <name evidence="2" type="ORF">mvi_14760</name>
    <name evidence="3" type="ORF">QR79_24195</name>
</gene>
<evidence type="ECO:0008006" key="6">
    <source>
        <dbReference type="Google" id="ProtNLM"/>
    </source>
</evidence>
<dbReference type="PANTHER" id="PTHR40940:SF1">
    <property type="entry name" value="PROTEIN BATD"/>
    <property type="match status" value="1"/>
</dbReference>
<name>A0A0J6RNS5_9HYPH</name>
<dbReference type="KEGG" id="mind:mvi_14760"/>
<evidence type="ECO:0000313" key="5">
    <source>
        <dbReference type="Proteomes" id="UP000663508"/>
    </source>
</evidence>
<proteinExistence type="predicted"/>
<keyword evidence="1" id="KW-0732">Signal</keyword>
<dbReference type="AlphaFoldDB" id="A0A0J6RNS5"/>
<accession>A0A0J6RNS5</accession>
<evidence type="ECO:0000313" key="2">
    <source>
        <dbReference type="EMBL" id="BCM83015.1"/>
    </source>
</evidence>
<evidence type="ECO:0000313" key="3">
    <source>
        <dbReference type="EMBL" id="KMO15492.1"/>
    </source>
</evidence>
<dbReference type="RefSeq" id="WP_048425497.1">
    <property type="nucleotide sequence ID" value="NZ_AP024145.1"/>
</dbReference>
<dbReference type="EMBL" id="JTHG01000268">
    <property type="protein sequence ID" value="KMO15492.1"/>
    <property type="molecule type" value="Genomic_DNA"/>
</dbReference>
<dbReference type="PANTHER" id="PTHR40940">
    <property type="entry name" value="PROTEIN BATD-RELATED"/>
    <property type="match status" value="1"/>
</dbReference>
<evidence type="ECO:0000313" key="4">
    <source>
        <dbReference type="Proteomes" id="UP000036471"/>
    </source>
</evidence>